<evidence type="ECO:0000256" key="1">
    <source>
        <dbReference type="SAM" id="Phobius"/>
    </source>
</evidence>
<evidence type="ECO:0000313" key="2">
    <source>
        <dbReference type="EnsemblMetazoa" id="XP_031789114"/>
    </source>
</evidence>
<keyword evidence="1" id="KW-0472">Membrane</keyword>
<sequence>MTQSDFGKAWGNLKKTGRKNCRMLQNAKAYKKNLTIKDLPKCLPFKNTQDLLDFNNVSEDNFLIFKALRIAVKILRDFKIMLSYICNTLEVLITMMLLHFISRRASKSRMMTCQKK</sequence>
<dbReference type="EnsemblMetazoa" id="XM_031933254">
    <property type="protein sequence ID" value="XP_031789114"/>
    <property type="gene ID" value="LOC116418113"/>
</dbReference>
<proteinExistence type="predicted"/>
<keyword evidence="3" id="KW-1185">Reference proteome</keyword>
<dbReference type="GeneID" id="116418113"/>
<feature type="transmembrane region" description="Helical" evidence="1">
    <location>
        <begin position="81"/>
        <end position="101"/>
    </location>
</feature>
<evidence type="ECO:0000313" key="3">
    <source>
        <dbReference type="Proteomes" id="UP000002358"/>
    </source>
</evidence>
<dbReference type="RefSeq" id="XP_031789114.1">
    <property type="nucleotide sequence ID" value="XM_031933254.1"/>
</dbReference>
<keyword evidence="1" id="KW-0812">Transmembrane</keyword>
<dbReference type="KEGG" id="nvi:116418113"/>
<keyword evidence="1" id="KW-1133">Transmembrane helix</keyword>
<name>A0A7M7TBE5_NASVI</name>
<accession>A0A7M7TBE5</accession>
<dbReference type="InParanoid" id="A0A7M7TBE5"/>
<organism evidence="2 3">
    <name type="scientific">Nasonia vitripennis</name>
    <name type="common">Parasitic wasp</name>
    <dbReference type="NCBI Taxonomy" id="7425"/>
    <lineage>
        <taxon>Eukaryota</taxon>
        <taxon>Metazoa</taxon>
        <taxon>Ecdysozoa</taxon>
        <taxon>Arthropoda</taxon>
        <taxon>Hexapoda</taxon>
        <taxon>Insecta</taxon>
        <taxon>Pterygota</taxon>
        <taxon>Neoptera</taxon>
        <taxon>Endopterygota</taxon>
        <taxon>Hymenoptera</taxon>
        <taxon>Apocrita</taxon>
        <taxon>Proctotrupomorpha</taxon>
        <taxon>Chalcidoidea</taxon>
        <taxon>Pteromalidae</taxon>
        <taxon>Pteromalinae</taxon>
        <taxon>Nasonia</taxon>
    </lineage>
</organism>
<dbReference type="Proteomes" id="UP000002358">
    <property type="component" value="Unassembled WGS sequence"/>
</dbReference>
<reference evidence="2" key="1">
    <citation type="submission" date="2021-01" db="UniProtKB">
        <authorList>
            <consortium name="EnsemblMetazoa"/>
        </authorList>
    </citation>
    <scope>IDENTIFICATION</scope>
</reference>
<dbReference type="AlphaFoldDB" id="A0A7M7TBE5"/>
<protein>
    <submittedName>
        <fullName evidence="2">Uncharacterized protein</fullName>
    </submittedName>
</protein>
<dbReference type="SMR" id="A0A7M7TBE5"/>